<proteinExistence type="predicted"/>
<dbReference type="Proteomes" id="UP000228380">
    <property type="component" value="Chromosome 16"/>
</dbReference>
<feature type="compositionally biased region" description="Basic and acidic residues" evidence="1">
    <location>
        <begin position="853"/>
        <end position="865"/>
    </location>
</feature>
<reference evidence="4" key="2">
    <citation type="submission" date="2025-08" db="UniProtKB">
        <authorList>
            <consortium name="RefSeq"/>
        </authorList>
    </citation>
    <scope>IDENTIFICATION</scope>
    <source>
        <tissue evidence="4">Young leaves</tissue>
    </source>
</reference>
<sequence>MAKRSDFAQKLLDDLRLRKEKMGFASSSQRSTPATSGGAYVNSQRSFRGPVEATTNKFSGKNMADTEVTKLWIGTSRHHKTTAQEGASRAIVPVGRATNTERTVDVSMALALALSKTGKLQNIELFTNATVGNERILHRGSISFREKNGRYMSGKRNLTDQYPFLSHQQISEISKGVQKLNKILEICSNGPKFNRNSIELGRELLRGAVDLEGSLRMLVNLLEASDHMVGSQGKHVRLLKDKDEDESSSNTTSRKKSVNRPRFSSDGFQEQNILALSYPRKSKTATDSNKGSPNPSMQFTSHRKSLSCGPGFRPDAQFSGITSSIREEPRSTSSGNNSSTPETIKQLGSKGSPACEKVRIPNVVAKLMGLEELPVPPPKADVKNGEAQKVPKLKKETEMGKTLIANTGVSKKEVDMMTSLQKNLFKAGGQKKVPQEKGIREDKVAHSQGKTNLKSLTDIENTSPASNYLPESNLKISKQADIANMAHSRKDRVTKKEVKESRENAFIKEQISKVKVVQTIHDVKKPILVNQDDAARKKDSFKKYEINVQDGFSVQSNSSINANDNVPKHISTMHGAKSKYSVHDSAMETDNDAENKPETTITLKRDPKLKKAEKSTYEMSRQKMLSGSTVITARKRSSLKSATIDKPEDDPKRCHQGRPKKWNRKSTYHEAERKTARGNLENKKITTTDLRIDKEKTMPPIPVTARKTPVHIPTVQKVDTTDTTVRRVEINRILEDRSENIENPNAEGQHFKEQASFSDEQVHRWKDRTNKADGAKVDIHAMNSDKHLQQQIESITISSTKHIDDSKHTTKMPEKRSAAETNSYTTINLATDTQQAPQVSPSNVPELQPFKSKGKESEGSIDSREISSNSNLLEWPTRAASEIDGQDSLTNNQFLVQVLVNNQHFLNTVQALFKLKIPIGFLKANDNSCPDKDNKLLLDCGYELLRRKGKREEVIYAMSMSYTPVKVRRLDTLITELNDDLESLKFPTNIEDNNYDTAEFLHEMLERDIQNRNPDVNCMWDLGWNSMILAPVEKDEIIRDMEKHVLNGLINELAGDLMEESITVS</sequence>
<evidence type="ECO:0000259" key="2">
    <source>
        <dbReference type="Pfam" id="PF14383"/>
    </source>
</evidence>
<feature type="compositionally biased region" description="Basic and acidic residues" evidence="1">
    <location>
        <begin position="433"/>
        <end position="445"/>
    </location>
</feature>
<feature type="compositionally biased region" description="Polar residues" evidence="1">
    <location>
        <begin position="25"/>
        <end position="43"/>
    </location>
</feature>
<dbReference type="PANTHER" id="PTHR34282">
    <property type="entry name" value="OS01G0228800 PROTEIN-RELATED"/>
    <property type="match status" value="1"/>
</dbReference>
<accession>A0A8B7MSY1</accession>
<feature type="region of interest" description="Disordered" evidence="1">
    <location>
        <begin position="738"/>
        <end position="761"/>
    </location>
</feature>
<feature type="compositionally biased region" description="Polar residues" evidence="1">
    <location>
        <begin position="331"/>
        <end position="343"/>
    </location>
</feature>
<feature type="region of interest" description="Disordered" evidence="1">
    <location>
        <begin position="795"/>
        <end position="868"/>
    </location>
</feature>
<evidence type="ECO:0000313" key="4">
    <source>
        <dbReference type="RefSeq" id="XP_017697198.2"/>
    </source>
</evidence>
<dbReference type="OrthoDB" id="761625at2759"/>
<dbReference type="GeneID" id="103702750"/>
<dbReference type="KEGG" id="pda:103702750"/>
<reference evidence="3" key="1">
    <citation type="journal article" date="2019" name="Nat. Commun.">
        <title>Genome-wide association mapping of date palm fruit traits.</title>
        <authorList>
            <person name="Hazzouri K.M."/>
            <person name="Gros-Balthazard M."/>
            <person name="Flowers J.M."/>
            <person name="Copetti D."/>
            <person name="Lemansour A."/>
            <person name="Lebrun M."/>
            <person name="Masmoudi K."/>
            <person name="Ferrand S."/>
            <person name="Dhar M.I."/>
            <person name="Fresquez Z.A."/>
            <person name="Rosas U."/>
            <person name="Zhang J."/>
            <person name="Talag J."/>
            <person name="Lee S."/>
            <person name="Kudrna D."/>
            <person name="Powell R.F."/>
            <person name="Leitch I.J."/>
            <person name="Krueger R.R."/>
            <person name="Wing R.A."/>
            <person name="Amiri K.M.A."/>
            <person name="Purugganan M.D."/>
        </authorList>
    </citation>
    <scope>NUCLEOTIDE SEQUENCE [LARGE SCALE GENOMIC DNA]</scope>
    <source>
        <strain evidence="3">cv. Khalas</strain>
    </source>
</reference>
<keyword evidence="3" id="KW-1185">Reference proteome</keyword>
<gene>
    <name evidence="4" type="primary">LOC103702750</name>
</gene>
<feature type="compositionally biased region" description="Basic residues" evidence="1">
    <location>
        <begin position="654"/>
        <end position="666"/>
    </location>
</feature>
<dbReference type="PANTHER" id="PTHR34282:SF1">
    <property type="entry name" value="DUF3741 DOMAIN-CONTAINING PROTEIN"/>
    <property type="match status" value="1"/>
</dbReference>
<dbReference type="AlphaFoldDB" id="A0A8B7MSY1"/>
<evidence type="ECO:0000313" key="3">
    <source>
        <dbReference type="Proteomes" id="UP000228380"/>
    </source>
</evidence>
<name>A0A8B7MSY1_PHODC</name>
<evidence type="ECO:0000256" key="1">
    <source>
        <dbReference type="SAM" id="MobiDB-lite"/>
    </source>
</evidence>
<feature type="compositionally biased region" description="Basic and acidic residues" evidence="1">
    <location>
        <begin position="801"/>
        <end position="818"/>
    </location>
</feature>
<protein>
    <submittedName>
        <fullName evidence="4">Uncharacterized protein LOC103702750</fullName>
    </submittedName>
</protein>
<feature type="region of interest" description="Disordered" evidence="1">
    <location>
        <begin position="640"/>
        <end position="680"/>
    </location>
</feature>
<feature type="region of interest" description="Disordered" evidence="1">
    <location>
        <begin position="232"/>
        <end position="353"/>
    </location>
</feature>
<feature type="domain" description="DUF3741" evidence="2">
    <location>
        <begin position="357"/>
        <end position="374"/>
    </location>
</feature>
<feature type="region of interest" description="Disordered" evidence="1">
    <location>
        <begin position="427"/>
        <end position="446"/>
    </location>
</feature>
<feature type="region of interest" description="Disordered" evidence="1">
    <location>
        <begin position="23"/>
        <end position="43"/>
    </location>
</feature>
<feature type="compositionally biased region" description="Polar residues" evidence="1">
    <location>
        <begin position="285"/>
        <end position="300"/>
    </location>
</feature>
<feature type="compositionally biased region" description="Polar residues" evidence="1">
    <location>
        <begin position="819"/>
        <end position="845"/>
    </location>
</feature>
<dbReference type="RefSeq" id="XP_017697198.2">
    <property type="nucleotide sequence ID" value="XM_017841709.3"/>
</dbReference>
<dbReference type="Pfam" id="PF14383">
    <property type="entry name" value="VARLMGL"/>
    <property type="match status" value="1"/>
</dbReference>
<dbReference type="InterPro" id="IPR032795">
    <property type="entry name" value="DUF3741-assoc"/>
</dbReference>
<feature type="compositionally biased region" description="Basic and acidic residues" evidence="1">
    <location>
        <begin position="643"/>
        <end position="653"/>
    </location>
</feature>
<organism evidence="3 4">
    <name type="scientific">Phoenix dactylifera</name>
    <name type="common">Date palm</name>
    <dbReference type="NCBI Taxonomy" id="42345"/>
    <lineage>
        <taxon>Eukaryota</taxon>
        <taxon>Viridiplantae</taxon>
        <taxon>Streptophyta</taxon>
        <taxon>Embryophyta</taxon>
        <taxon>Tracheophyta</taxon>
        <taxon>Spermatophyta</taxon>
        <taxon>Magnoliopsida</taxon>
        <taxon>Liliopsida</taxon>
        <taxon>Arecaceae</taxon>
        <taxon>Coryphoideae</taxon>
        <taxon>Phoeniceae</taxon>
        <taxon>Phoenix</taxon>
    </lineage>
</organism>
<feature type="compositionally biased region" description="Basic and acidic residues" evidence="1">
    <location>
        <begin position="667"/>
        <end position="680"/>
    </location>
</feature>